<dbReference type="InterPro" id="IPR027104">
    <property type="entry name" value="Prp3"/>
</dbReference>
<evidence type="ECO:0000313" key="3">
    <source>
        <dbReference type="EMBL" id="KPJ20876.1"/>
    </source>
</evidence>
<comment type="caution">
    <text evidence="3">The sequence shown here is derived from an EMBL/GenBank/DDBJ whole genome shotgun (WGS) entry which is preliminary data.</text>
</comment>
<proteinExistence type="predicted"/>
<reference evidence="3 4" key="1">
    <citation type="journal article" date="2015" name="Nat. Commun.">
        <title>Outbred genome sequencing and CRISPR/Cas9 gene editing in butterflies.</title>
        <authorList>
            <person name="Li X."/>
            <person name="Fan D."/>
            <person name="Zhang W."/>
            <person name="Liu G."/>
            <person name="Zhang L."/>
            <person name="Zhao L."/>
            <person name="Fang X."/>
            <person name="Chen L."/>
            <person name="Dong Y."/>
            <person name="Chen Y."/>
            <person name="Ding Y."/>
            <person name="Zhao R."/>
            <person name="Feng M."/>
            <person name="Zhu Y."/>
            <person name="Feng Y."/>
            <person name="Jiang X."/>
            <person name="Zhu D."/>
            <person name="Xiang H."/>
            <person name="Feng X."/>
            <person name="Li S."/>
            <person name="Wang J."/>
            <person name="Zhang G."/>
            <person name="Kronforst M.R."/>
            <person name="Wang W."/>
        </authorList>
    </citation>
    <scope>NUCLEOTIDE SEQUENCE [LARGE SCALE GENOMIC DNA]</scope>
    <source>
        <strain evidence="3">Ya'a_city_454_Pm</strain>
        <tissue evidence="3">Whole body</tissue>
    </source>
</reference>
<dbReference type="EMBL" id="LADJ01004170">
    <property type="protein sequence ID" value="KPJ20876.1"/>
    <property type="molecule type" value="Genomic_DNA"/>
</dbReference>
<keyword evidence="3" id="KW-0687">Ribonucleoprotein</keyword>
<dbReference type="AlphaFoldDB" id="A0A0N1IJB2"/>
<evidence type="ECO:0000313" key="4">
    <source>
        <dbReference type="Proteomes" id="UP000053240"/>
    </source>
</evidence>
<dbReference type="PANTHER" id="PTHR14212:SF0">
    <property type="entry name" value="U4_U6 SMALL NUCLEAR RIBONUCLEOPROTEIN PRP3"/>
    <property type="match status" value="1"/>
</dbReference>
<gene>
    <name evidence="3" type="ORF">RR48_00827</name>
</gene>
<protein>
    <submittedName>
        <fullName evidence="3">U4/U6 small nuclear ribonucleoprotein Prp3</fullName>
    </submittedName>
</protein>
<dbReference type="InterPro" id="IPR013881">
    <property type="entry name" value="Pre-mRNA_splic_Prp3_dom"/>
</dbReference>
<dbReference type="GO" id="GO:0046540">
    <property type="term" value="C:U4/U6 x U5 tri-snRNP complex"/>
    <property type="evidence" value="ECO:0007669"/>
    <property type="project" value="InterPro"/>
</dbReference>
<keyword evidence="4" id="KW-1185">Reference proteome</keyword>
<evidence type="ECO:0000259" key="2">
    <source>
        <dbReference type="Pfam" id="PF08572"/>
    </source>
</evidence>
<feature type="compositionally biased region" description="Basic and acidic residues" evidence="1">
    <location>
        <begin position="126"/>
        <end position="135"/>
    </location>
</feature>
<organism evidence="3 4">
    <name type="scientific">Papilio machaon</name>
    <name type="common">Old World swallowtail butterfly</name>
    <dbReference type="NCBI Taxonomy" id="76193"/>
    <lineage>
        <taxon>Eukaryota</taxon>
        <taxon>Metazoa</taxon>
        <taxon>Ecdysozoa</taxon>
        <taxon>Arthropoda</taxon>
        <taxon>Hexapoda</taxon>
        <taxon>Insecta</taxon>
        <taxon>Pterygota</taxon>
        <taxon>Neoptera</taxon>
        <taxon>Endopterygota</taxon>
        <taxon>Lepidoptera</taxon>
        <taxon>Glossata</taxon>
        <taxon>Ditrysia</taxon>
        <taxon>Papilionoidea</taxon>
        <taxon>Papilionidae</taxon>
        <taxon>Papilioninae</taxon>
        <taxon>Papilio</taxon>
    </lineage>
</organism>
<dbReference type="PANTHER" id="PTHR14212">
    <property type="entry name" value="U4/U6-ASSOCIATED RNA SPLICING FACTOR-RELATED"/>
    <property type="match status" value="1"/>
</dbReference>
<feature type="domain" description="Pre-mRNA-splicing factor 3" evidence="2">
    <location>
        <begin position="59"/>
        <end position="169"/>
    </location>
</feature>
<dbReference type="InParanoid" id="A0A0N1IJB2"/>
<sequence>MLHISEMKFNDMCEAQLEKLQNEISQIARKTGISSATKLALLAADTPDSDRLPDIEWLAQLEKLQNEISQIARKTGISSATKLALLAADTPDSDRLPDIEWWDSVILMTPEEREEKRKRSAPTGDSRTDTQRVDDCNVGDDDIVENLNEDAITNLVEHPQQLRPPSKLTISKKKLIC</sequence>
<dbReference type="GO" id="GO:0000398">
    <property type="term" value="P:mRNA splicing, via spliceosome"/>
    <property type="evidence" value="ECO:0007669"/>
    <property type="project" value="InterPro"/>
</dbReference>
<dbReference type="Pfam" id="PF08572">
    <property type="entry name" value="PRP3"/>
    <property type="match status" value="1"/>
</dbReference>
<dbReference type="Proteomes" id="UP000053240">
    <property type="component" value="Unassembled WGS sequence"/>
</dbReference>
<accession>A0A0N1IJB2</accession>
<name>A0A0N1IJB2_PAPMA</name>
<feature type="region of interest" description="Disordered" evidence="1">
    <location>
        <begin position="112"/>
        <end position="141"/>
    </location>
</feature>
<evidence type="ECO:0000256" key="1">
    <source>
        <dbReference type="SAM" id="MobiDB-lite"/>
    </source>
</evidence>
<dbReference type="STRING" id="76193.A0A0N1IJB2"/>